<comment type="similarity">
    <text evidence="2 14">Belongs to the UppP family.</text>
</comment>
<organism evidence="15 16">
    <name type="scientific">Candidatus Komeilibacteria bacterium CG11_big_fil_rev_8_21_14_0_20_36_20</name>
    <dbReference type="NCBI Taxonomy" id="1974477"/>
    <lineage>
        <taxon>Bacteria</taxon>
        <taxon>Candidatus Komeiliibacteriota</taxon>
    </lineage>
</organism>
<feature type="transmembrane region" description="Helical" evidence="14">
    <location>
        <begin position="236"/>
        <end position="252"/>
    </location>
</feature>
<dbReference type="EC" id="3.6.1.27" evidence="3 14"/>
<evidence type="ECO:0000256" key="14">
    <source>
        <dbReference type="HAMAP-Rule" id="MF_01006"/>
    </source>
</evidence>
<reference evidence="15 16" key="1">
    <citation type="submission" date="2017-09" db="EMBL/GenBank/DDBJ databases">
        <title>Depth-based differentiation of microbial function through sediment-hosted aquifers and enrichment of novel symbionts in the deep terrestrial subsurface.</title>
        <authorList>
            <person name="Probst A.J."/>
            <person name="Ladd B."/>
            <person name="Jarett J.K."/>
            <person name="Geller-Mcgrath D.E."/>
            <person name="Sieber C.M."/>
            <person name="Emerson J.B."/>
            <person name="Anantharaman K."/>
            <person name="Thomas B.C."/>
            <person name="Malmstrom R."/>
            <person name="Stieglmeier M."/>
            <person name="Klingl A."/>
            <person name="Woyke T."/>
            <person name="Ryan C.M."/>
            <person name="Banfield J.F."/>
        </authorList>
    </citation>
    <scope>NUCLEOTIDE SEQUENCE [LARGE SCALE GENOMIC DNA]</scope>
    <source>
        <strain evidence="15">CG11_big_fil_rev_8_21_14_0_20_36_20</strain>
    </source>
</reference>
<evidence type="ECO:0000256" key="5">
    <source>
        <dbReference type="ARBA" id="ARBA00022475"/>
    </source>
</evidence>
<keyword evidence="9 14" id="KW-0472">Membrane</keyword>
<dbReference type="EMBL" id="PCWQ01000006">
    <property type="protein sequence ID" value="PIR07214.1"/>
    <property type="molecule type" value="Genomic_DNA"/>
</dbReference>
<evidence type="ECO:0000256" key="9">
    <source>
        <dbReference type="ARBA" id="ARBA00023136"/>
    </source>
</evidence>
<keyword evidence="7 14" id="KW-0378">Hydrolase</keyword>
<evidence type="ECO:0000256" key="2">
    <source>
        <dbReference type="ARBA" id="ARBA00010621"/>
    </source>
</evidence>
<comment type="function">
    <text evidence="14">Catalyzes the dephosphorylation of undecaprenyl diphosphate (UPP). Confers resistance to bacitracin.</text>
</comment>
<dbReference type="GO" id="GO:0005886">
    <property type="term" value="C:plasma membrane"/>
    <property type="evidence" value="ECO:0007669"/>
    <property type="project" value="UniProtKB-SubCell"/>
</dbReference>
<dbReference type="GO" id="GO:0009252">
    <property type="term" value="P:peptidoglycan biosynthetic process"/>
    <property type="evidence" value="ECO:0007669"/>
    <property type="project" value="UniProtKB-KW"/>
</dbReference>
<evidence type="ECO:0000256" key="11">
    <source>
        <dbReference type="ARBA" id="ARBA00032707"/>
    </source>
</evidence>
<proteinExistence type="inferred from homology"/>
<keyword evidence="6 14" id="KW-0812">Transmembrane</keyword>
<evidence type="ECO:0000256" key="10">
    <source>
        <dbReference type="ARBA" id="ARBA00023251"/>
    </source>
</evidence>
<accession>A0A2H0NEC7</accession>
<dbReference type="PANTHER" id="PTHR30622:SF2">
    <property type="entry name" value="UNDECAPRENYL-DIPHOSPHATASE"/>
    <property type="match status" value="1"/>
</dbReference>
<keyword evidence="10 14" id="KW-0046">Antibiotic resistance</keyword>
<protein>
    <recommendedName>
        <fullName evidence="4 14">Undecaprenyl-diphosphatase</fullName>
        <ecNumber evidence="3 14">3.6.1.27</ecNumber>
    </recommendedName>
    <alternativeName>
        <fullName evidence="12 14">Bacitracin resistance protein</fullName>
    </alternativeName>
    <alternativeName>
        <fullName evidence="11 14">Undecaprenyl pyrophosphate phosphatase</fullName>
    </alternativeName>
</protein>
<evidence type="ECO:0000256" key="4">
    <source>
        <dbReference type="ARBA" id="ARBA00021581"/>
    </source>
</evidence>
<dbReference type="GO" id="GO:0046677">
    <property type="term" value="P:response to antibiotic"/>
    <property type="evidence" value="ECO:0007669"/>
    <property type="project" value="UniProtKB-UniRule"/>
</dbReference>
<dbReference type="Proteomes" id="UP000230564">
    <property type="component" value="Unassembled WGS sequence"/>
</dbReference>
<feature type="transmembrane region" description="Helical" evidence="14">
    <location>
        <begin position="86"/>
        <end position="105"/>
    </location>
</feature>
<sequence>MNIFEVIFLSVVQGITEWLPISSSGHLVIFEKWLNIRSASLEFDIFLHLASLAVLLIFFHKEIKQILRTFWADLSGQPKEDERKNWWWYIIISSVITAIIGLILYKQIDTFRNISSVASWLLVTSILLLATKFSKSKRELTWVDAIVLGVVQGLAVLPGLSRSGAVIAVALIMKIRKRQAFDYAFLLAIPAILGSFILTVKSFNFDWFYIAGFITTAFISFLALDWLKQIVRHNHLYLFCIYTLILSLIIKIF</sequence>
<evidence type="ECO:0000256" key="8">
    <source>
        <dbReference type="ARBA" id="ARBA00022989"/>
    </source>
</evidence>
<evidence type="ECO:0000256" key="12">
    <source>
        <dbReference type="ARBA" id="ARBA00032932"/>
    </source>
</evidence>
<comment type="catalytic activity">
    <reaction evidence="13 14">
        <text>di-trans,octa-cis-undecaprenyl diphosphate + H2O = di-trans,octa-cis-undecaprenyl phosphate + phosphate + H(+)</text>
        <dbReference type="Rhea" id="RHEA:28094"/>
        <dbReference type="ChEBI" id="CHEBI:15377"/>
        <dbReference type="ChEBI" id="CHEBI:15378"/>
        <dbReference type="ChEBI" id="CHEBI:43474"/>
        <dbReference type="ChEBI" id="CHEBI:58405"/>
        <dbReference type="ChEBI" id="CHEBI:60392"/>
        <dbReference type="EC" id="3.6.1.27"/>
    </reaction>
</comment>
<evidence type="ECO:0000256" key="6">
    <source>
        <dbReference type="ARBA" id="ARBA00022692"/>
    </source>
</evidence>
<dbReference type="Pfam" id="PF02673">
    <property type="entry name" value="BacA"/>
    <property type="match status" value="1"/>
</dbReference>
<keyword evidence="14" id="KW-0573">Peptidoglycan synthesis</keyword>
<comment type="subcellular location">
    <subcellularLocation>
        <location evidence="1 14">Cell membrane</location>
        <topology evidence="1 14">Multi-pass membrane protein</topology>
    </subcellularLocation>
</comment>
<comment type="caution">
    <text evidence="15">The sequence shown here is derived from an EMBL/GenBank/DDBJ whole genome shotgun (WGS) entry which is preliminary data.</text>
</comment>
<dbReference type="HAMAP" id="MF_01006">
    <property type="entry name" value="Undec_diphosphatase"/>
    <property type="match status" value="1"/>
</dbReference>
<dbReference type="GO" id="GO:0008360">
    <property type="term" value="P:regulation of cell shape"/>
    <property type="evidence" value="ECO:0007669"/>
    <property type="project" value="UniProtKB-KW"/>
</dbReference>
<name>A0A2H0NEC7_9BACT</name>
<evidence type="ECO:0000256" key="13">
    <source>
        <dbReference type="ARBA" id="ARBA00047594"/>
    </source>
</evidence>
<evidence type="ECO:0000313" key="16">
    <source>
        <dbReference type="Proteomes" id="UP000230564"/>
    </source>
</evidence>
<feature type="transmembrane region" description="Helical" evidence="14">
    <location>
        <begin position="117"/>
        <end position="134"/>
    </location>
</feature>
<evidence type="ECO:0000256" key="7">
    <source>
        <dbReference type="ARBA" id="ARBA00022801"/>
    </source>
</evidence>
<feature type="transmembrane region" description="Helical" evidence="14">
    <location>
        <begin position="146"/>
        <end position="171"/>
    </location>
</feature>
<keyword evidence="8 14" id="KW-1133">Transmembrane helix</keyword>
<feature type="transmembrane region" description="Helical" evidence="14">
    <location>
        <begin position="183"/>
        <end position="201"/>
    </location>
</feature>
<comment type="miscellaneous">
    <text evidence="14">Bacitracin is thought to be involved in the inhibition of peptidoglycan synthesis by sequestering undecaprenyl diphosphate, thereby reducing the pool of lipid carrier available.</text>
</comment>
<keyword evidence="5 14" id="KW-1003">Cell membrane</keyword>
<keyword evidence="14" id="KW-0961">Cell wall biogenesis/degradation</keyword>
<dbReference type="AlphaFoldDB" id="A0A2H0NEC7"/>
<feature type="transmembrane region" description="Helical" evidence="14">
    <location>
        <begin position="207"/>
        <end position="224"/>
    </location>
</feature>
<evidence type="ECO:0000256" key="1">
    <source>
        <dbReference type="ARBA" id="ARBA00004651"/>
    </source>
</evidence>
<gene>
    <name evidence="14" type="primary">uppP</name>
    <name evidence="15" type="ORF">COV55_00530</name>
</gene>
<dbReference type="InterPro" id="IPR003824">
    <property type="entry name" value="UppP"/>
</dbReference>
<dbReference type="GO" id="GO:0050380">
    <property type="term" value="F:undecaprenyl-diphosphatase activity"/>
    <property type="evidence" value="ECO:0007669"/>
    <property type="project" value="UniProtKB-UniRule"/>
</dbReference>
<keyword evidence="14" id="KW-0133">Cell shape</keyword>
<dbReference type="PANTHER" id="PTHR30622">
    <property type="entry name" value="UNDECAPRENYL-DIPHOSPHATASE"/>
    <property type="match status" value="1"/>
</dbReference>
<dbReference type="GO" id="GO:0071555">
    <property type="term" value="P:cell wall organization"/>
    <property type="evidence" value="ECO:0007669"/>
    <property type="project" value="UniProtKB-KW"/>
</dbReference>
<evidence type="ECO:0000313" key="15">
    <source>
        <dbReference type="EMBL" id="PIR07214.1"/>
    </source>
</evidence>
<evidence type="ECO:0000256" key="3">
    <source>
        <dbReference type="ARBA" id="ARBA00012374"/>
    </source>
</evidence>